<evidence type="ECO:0000313" key="3">
    <source>
        <dbReference type="Proteomes" id="UP000640531"/>
    </source>
</evidence>
<feature type="chain" id="PRO_5045400526" description="PEP-CTERM sorting domain-containing protein" evidence="1">
    <location>
        <begin position="28"/>
        <end position="174"/>
    </location>
</feature>
<keyword evidence="3" id="KW-1185">Reference proteome</keyword>
<gene>
    <name evidence="2" type="ORF">H6G59_00760</name>
</gene>
<name>A0ABR8F8R7_9NOST</name>
<evidence type="ECO:0008006" key="4">
    <source>
        <dbReference type="Google" id="ProtNLM"/>
    </source>
</evidence>
<proteinExistence type="predicted"/>
<sequence length="174" mass="18389">MKISPFLPLVVGSAAGILASSAFPAQALVFNVGGTDYDITTTTDTYDNISSTLQSQPWWGISNLADQLAQAVGTQLGTPNTDDEGDPVSPLFAYNFPDPDNLVNGYYSPATNTFTIFSDTPYTYAIVSTPVPFDIPGGATIPTVGSLFALALMRTAKKRMAFKTAESTISTVIS</sequence>
<evidence type="ECO:0000256" key="1">
    <source>
        <dbReference type="SAM" id="SignalP"/>
    </source>
</evidence>
<accession>A0ABR8F8R7</accession>
<dbReference type="RefSeq" id="WP_190711269.1">
    <property type="nucleotide sequence ID" value="NZ_JACJST010000001.1"/>
</dbReference>
<dbReference type="Proteomes" id="UP000640531">
    <property type="component" value="Unassembled WGS sequence"/>
</dbReference>
<reference evidence="2 3" key="1">
    <citation type="journal article" date="2020" name="ISME J.">
        <title>Comparative genomics reveals insights into cyanobacterial evolution and habitat adaptation.</title>
        <authorList>
            <person name="Chen M.Y."/>
            <person name="Teng W.K."/>
            <person name="Zhao L."/>
            <person name="Hu C.X."/>
            <person name="Zhou Y.K."/>
            <person name="Han B.P."/>
            <person name="Song L.R."/>
            <person name="Shu W.S."/>
        </authorList>
    </citation>
    <scope>NUCLEOTIDE SEQUENCE [LARGE SCALE GENOMIC DNA]</scope>
    <source>
        <strain evidence="2 3">FACHB-196</strain>
    </source>
</reference>
<feature type="signal peptide" evidence="1">
    <location>
        <begin position="1"/>
        <end position="27"/>
    </location>
</feature>
<protein>
    <recommendedName>
        <fullName evidence="4">PEP-CTERM sorting domain-containing protein</fullName>
    </recommendedName>
</protein>
<evidence type="ECO:0000313" key="2">
    <source>
        <dbReference type="EMBL" id="MBD2566446.1"/>
    </source>
</evidence>
<comment type="caution">
    <text evidence="2">The sequence shown here is derived from an EMBL/GenBank/DDBJ whole genome shotgun (WGS) entry which is preliminary data.</text>
</comment>
<organism evidence="2 3">
    <name type="scientific">Anabaena lutea FACHB-196</name>
    <dbReference type="NCBI Taxonomy" id="2692881"/>
    <lineage>
        <taxon>Bacteria</taxon>
        <taxon>Bacillati</taxon>
        <taxon>Cyanobacteriota</taxon>
        <taxon>Cyanophyceae</taxon>
        <taxon>Nostocales</taxon>
        <taxon>Nostocaceae</taxon>
        <taxon>Anabaena</taxon>
    </lineage>
</organism>
<keyword evidence="1" id="KW-0732">Signal</keyword>
<dbReference type="EMBL" id="JACJST010000001">
    <property type="protein sequence ID" value="MBD2566446.1"/>
    <property type="molecule type" value="Genomic_DNA"/>
</dbReference>